<organism evidence="3">
    <name type="scientific">Ombrophytum subterraneum</name>
    <dbReference type="NCBI Taxonomy" id="50155"/>
    <lineage>
        <taxon>Eukaryota</taxon>
        <taxon>Viridiplantae</taxon>
        <taxon>Streptophyta</taxon>
        <taxon>Embryophyta</taxon>
        <taxon>Tracheophyta</taxon>
        <taxon>Spermatophyta</taxon>
        <taxon>Magnoliopsida</taxon>
        <taxon>eudicotyledons</taxon>
        <taxon>Gunneridae</taxon>
        <taxon>Pentapetalae</taxon>
        <taxon>Santalales</taxon>
        <taxon>Balanophoraceae</taxon>
        <taxon>Ombrophytum</taxon>
    </lineage>
</organism>
<keyword evidence="2" id="KW-1133">Transmembrane helix</keyword>
<dbReference type="Pfam" id="PF05758">
    <property type="entry name" value="Ycf1"/>
    <property type="match status" value="2"/>
</dbReference>
<dbReference type="PANTHER" id="PTHR33163">
    <property type="entry name" value="PROTEIN TIC 214-RELATED"/>
    <property type="match status" value="1"/>
</dbReference>
<accession>A0A8E7IXE1</accession>
<keyword evidence="3" id="KW-0934">Plastid</keyword>
<comment type="subcellular location">
    <subcellularLocation>
        <location evidence="1">Membrane</location>
        <topology evidence="1">Multi-pass membrane protein</topology>
    </subcellularLocation>
</comment>
<keyword evidence="2" id="KW-0472">Membrane</keyword>
<reference evidence="3" key="1">
    <citation type="submission" date="2020-07" db="EMBL/GenBank/DDBJ databases">
        <title>Plastomes in the holoparasitic family Balanophoraceae: extremely high AT content, severe gene content reduction, and two independent genetic code changes.</title>
        <authorList>
            <person name="Ceriotti L.F."/>
            <person name="Roulet M.E."/>
            <person name="Sanchez-Puerta M.V."/>
        </authorList>
    </citation>
    <scope>NUCLEOTIDE SEQUENCE</scope>
    <source>
        <tissue evidence="3">Tuber</tissue>
    </source>
</reference>
<dbReference type="InterPro" id="IPR008896">
    <property type="entry name" value="TIC214"/>
</dbReference>
<feature type="transmembrane region" description="Helical" evidence="2">
    <location>
        <begin position="607"/>
        <end position="626"/>
    </location>
</feature>
<name>A0A8E7IXE1_9MAGN</name>
<proteinExistence type="predicted"/>
<feature type="transmembrane region" description="Helical" evidence="2">
    <location>
        <begin position="40"/>
        <end position="58"/>
    </location>
</feature>
<evidence type="ECO:0000256" key="2">
    <source>
        <dbReference type="SAM" id="Phobius"/>
    </source>
</evidence>
<dbReference type="GO" id="GO:0016020">
    <property type="term" value="C:membrane"/>
    <property type="evidence" value="ECO:0007669"/>
    <property type="project" value="UniProtKB-SubCell"/>
</dbReference>
<keyword evidence="2" id="KW-0812">Transmembrane</keyword>
<protein>
    <submittedName>
        <fullName evidence="3">Ycf1</fullName>
    </submittedName>
</protein>
<feature type="transmembrane region" description="Helical" evidence="2">
    <location>
        <begin position="678"/>
        <end position="700"/>
    </location>
</feature>
<feature type="transmembrane region" description="Helical" evidence="2">
    <location>
        <begin position="159"/>
        <end position="179"/>
    </location>
</feature>
<evidence type="ECO:0000256" key="1">
    <source>
        <dbReference type="ARBA" id="ARBA00004141"/>
    </source>
</evidence>
<evidence type="ECO:0000313" key="3">
    <source>
        <dbReference type="EMBL" id="QVX31433.1"/>
    </source>
</evidence>
<dbReference type="PANTHER" id="PTHR33163:SF43">
    <property type="entry name" value="FAR1 DNA-BINDING DOMAIN PROTEIN"/>
    <property type="match status" value="1"/>
</dbReference>
<sequence>MIIKKFIIITLCYIYLIILFFFKYCFLLRDRVIIMEKENIYIIFINYLLIFVFIYFIIIYYNYIYITNIIIIIYFLFILFFYNVIIEYKIIKFLFSIFESLRYIIIYNDISTRILNSFIFRLCNKYIFLTIISILLINNIIINNTLYKIKFIKFIKFKILIFIIDINNILLLFFCINYLEKLSIIYLFKNNIYKLNKKILKKKNFYFEKFISNIILNLKKNKEPLKYIKNEKIVKISDISQFFFFLCQNNDGTRRIIFTYPYDLSYFLEKINKNFINFSFNNIYYINNKIYKKNIIFFNLNFIKIFSNKIRLYNNIKSYLFNKYYRVIIKSILIINKNNFVNNIHIFLHKKIKKNINNIFKKYKIYKKIENINEIIYENYEIRSRKYKRIKIFTELLKNFNYSVKKNINEIYLIKFFKQLDFCRDIVKGSMRIKRRKINLYKLIHLNINSIFFLLNKKIKINIWYYIYNKKNKINIEKEKLWDIFPITQTIISLILLVQSIIRKYILLPFLIIIKNIIYIVTFRYPQWKEDFYKWNKEKHIKCTYNKIQLSEKEFPKNWLIEGIQIKILYPFYFKSYDKNIICFLTIWGTLECKYSKKKYNINKNNIYLIMFKYIFKLKFLFKNIFKYYNKKEIKIIINNNNKYNNINFLNQILFFKKIKNDIIYIKKTTNINLKKKLFLNFIFIKYIYINFFFKLVIIYNNKVLLYIKFKNNINIIYEKLFKMNIYKLSELYKFIIYKKLFIIKNKNINNIYNYNIIKFYEFNKLLYKYINYKNILNLKIYKYNLNIKKLNKNINLFEKIIYKNSIKMYILYFKYFNKNNNINELNRIFKYIIIQIKLNYFINQKIDNNIKIYCLFLNLIDKYLILSFIKKKYININIIIKFKNLNVHKLIEKNILIIKLFRLFENNKYNRFFMIYQYIINIYIYKYNKIYLYSENNISYRYCKQLRILIYFNNLLFFKNILKFNKIKNKSNKFNLYIYINYKFEDLIYINKYFFIIKKYLIKL</sequence>
<feature type="transmembrane region" description="Helical" evidence="2">
    <location>
        <begin position="126"/>
        <end position="147"/>
    </location>
</feature>
<feature type="transmembrane region" description="Helical" evidence="2">
    <location>
        <begin position="6"/>
        <end position="28"/>
    </location>
</feature>
<feature type="transmembrane region" description="Helical" evidence="2">
    <location>
        <begin position="505"/>
        <end position="525"/>
    </location>
</feature>
<geneLocation type="plastid" evidence="3"/>
<feature type="transmembrane region" description="Helical" evidence="2">
    <location>
        <begin position="64"/>
        <end position="83"/>
    </location>
</feature>
<dbReference type="AlphaFoldDB" id="A0A8E7IXE1"/>
<gene>
    <name evidence="3" type="primary">ycf1</name>
</gene>
<dbReference type="EMBL" id="MT834847">
    <property type="protein sequence ID" value="QVX31433.1"/>
    <property type="molecule type" value="Genomic_DNA"/>
</dbReference>
<feature type="transmembrane region" description="Helical" evidence="2">
    <location>
        <begin position="481"/>
        <end position="498"/>
    </location>
</feature>